<dbReference type="Proteomes" id="UP000460298">
    <property type="component" value="Unassembled WGS sequence"/>
</dbReference>
<dbReference type="InterPro" id="IPR021253">
    <property type="entry name" value="ZrgA-like"/>
</dbReference>
<organism evidence="1 2">
    <name type="scientific">Leptonema illini</name>
    <dbReference type="NCBI Taxonomy" id="183"/>
    <lineage>
        <taxon>Bacteria</taxon>
        <taxon>Pseudomonadati</taxon>
        <taxon>Spirochaetota</taxon>
        <taxon>Spirochaetia</taxon>
        <taxon>Leptospirales</taxon>
        <taxon>Leptospiraceae</taxon>
        <taxon>Leptonema</taxon>
    </lineage>
</organism>
<gene>
    <name evidence="1" type="ORF">F9K24_06565</name>
</gene>
<protein>
    <submittedName>
        <fullName evidence="1">DUF2796 domain-containing protein</fullName>
    </submittedName>
</protein>
<accession>A0A833LZC5</accession>
<name>A0A833LZC5_9LEPT</name>
<comment type="caution">
    <text evidence="1">The sequence shown here is derived from an EMBL/GenBank/DDBJ whole genome shotgun (WGS) entry which is preliminary data.</text>
</comment>
<sequence length="168" mass="18463">MKRYATPLLTMLLAAHCEKEHVHSHVPGAHVHGRAEIQIAVEKIDGIAYFIRFEAPAKDLLGFERDPVNDDERKKKTDLLSSLKEGSGLVSGKDCTTEFVASEEEKEGEHRSIVAQYRLSCAKPLSSIQIRFLTAFPSIKDAAVTIVGENGQSIKPLAPGQTTLELPE</sequence>
<dbReference type="AlphaFoldDB" id="A0A833LZC5"/>
<evidence type="ECO:0000313" key="2">
    <source>
        <dbReference type="Proteomes" id="UP000460298"/>
    </source>
</evidence>
<dbReference type="Pfam" id="PF10986">
    <property type="entry name" value="ZrgA"/>
    <property type="match status" value="1"/>
</dbReference>
<dbReference type="EMBL" id="WBUI01000005">
    <property type="protein sequence ID" value="KAB2933507.1"/>
    <property type="molecule type" value="Genomic_DNA"/>
</dbReference>
<proteinExistence type="predicted"/>
<reference evidence="1 2" key="1">
    <citation type="submission" date="2019-10" db="EMBL/GenBank/DDBJ databases">
        <title>Extracellular Electron Transfer in a Candidatus Methanoperedens spp. Enrichment Culture.</title>
        <authorList>
            <person name="Berger S."/>
            <person name="Rangel Shaw D."/>
            <person name="Berben T."/>
            <person name="In 'T Zandt M."/>
            <person name="Frank J."/>
            <person name="Reimann J."/>
            <person name="Jetten M.S.M."/>
            <person name="Welte C.U."/>
        </authorList>
    </citation>
    <scope>NUCLEOTIDE SEQUENCE [LARGE SCALE GENOMIC DNA]</scope>
    <source>
        <strain evidence="1">SB12</strain>
    </source>
</reference>
<evidence type="ECO:0000313" key="1">
    <source>
        <dbReference type="EMBL" id="KAB2933507.1"/>
    </source>
</evidence>